<accession>A0AAD5KNG6</accession>
<keyword evidence="3" id="KW-1185">Reference proteome</keyword>
<reference evidence="2 3" key="1">
    <citation type="submission" date="2022-05" db="EMBL/GenBank/DDBJ databases">
        <title>A multi-omics perspective on studying reproductive biology in Daphnia sinensis.</title>
        <authorList>
            <person name="Jia J."/>
        </authorList>
    </citation>
    <scope>NUCLEOTIDE SEQUENCE [LARGE SCALE GENOMIC DNA]</scope>
    <source>
        <strain evidence="2 3">WSL</strain>
    </source>
</reference>
<name>A0AAD5KNG6_9CRUS</name>
<feature type="compositionally biased region" description="Basic and acidic residues" evidence="1">
    <location>
        <begin position="69"/>
        <end position="80"/>
    </location>
</feature>
<feature type="region of interest" description="Disordered" evidence="1">
    <location>
        <begin position="23"/>
        <end position="81"/>
    </location>
</feature>
<protein>
    <submittedName>
        <fullName evidence="2">Uncharacterized protein</fullName>
    </submittedName>
</protein>
<comment type="caution">
    <text evidence="2">The sequence shown here is derived from an EMBL/GenBank/DDBJ whole genome shotgun (WGS) entry which is preliminary data.</text>
</comment>
<dbReference type="Proteomes" id="UP000820818">
    <property type="component" value="Linkage Group LG6"/>
</dbReference>
<dbReference type="AlphaFoldDB" id="A0AAD5KNG6"/>
<proteinExistence type="predicted"/>
<evidence type="ECO:0000313" key="2">
    <source>
        <dbReference type="EMBL" id="KAI9556579.1"/>
    </source>
</evidence>
<feature type="compositionally biased region" description="Polar residues" evidence="1">
    <location>
        <begin position="59"/>
        <end position="68"/>
    </location>
</feature>
<gene>
    <name evidence="2" type="ORF">GHT06_016369</name>
</gene>
<organism evidence="2 3">
    <name type="scientific">Daphnia sinensis</name>
    <dbReference type="NCBI Taxonomy" id="1820382"/>
    <lineage>
        <taxon>Eukaryota</taxon>
        <taxon>Metazoa</taxon>
        <taxon>Ecdysozoa</taxon>
        <taxon>Arthropoda</taxon>
        <taxon>Crustacea</taxon>
        <taxon>Branchiopoda</taxon>
        <taxon>Diplostraca</taxon>
        <taxon>Cladocera</taxon>
        <taxon>Anomopoda</taxon>
        <taxon>Daphniidae</taxon>
        <taxon>Daphnia</taxon>
        <taxon>Daphnia similis group</taxon>
    </lineage>
</organism>
<dbReference type="EMBL" id="WJBH02000006">
    <property type="protein sequence ID" value="KAI9556579.1"/>
    <property type="molecule type" value="Genomic_DNA"/>
</dbReference>
<sequence length="269" mass="31020">MSPLCVNVKDWCRKLDGDSPKIPMHNSSSIGEYNGAIEDGANKAERRGKQKKSDAEHNSFVTDTSSNELHGRPSPADKRPRTGLWPNKRFIFMSRFFDLFILLLRQVSVGKFISGGGGVHEKYRKYFSRIPFSFIRQLIAFVIVGVFLRVQPSPNQWLRSPIDALAYNVQFLNVSHVRSVKYVNSRRVIRQRLIPHDCEFFLSNKNGRIVNSSIWRFPCVKRNNNSPSSRAHDLVKGPLPLNFCYENIFSHYPIVNVEHERRSKVMGKR</sequence>
<feature type="compositionally biased region" description="Basic and acidic residues" evidence="1">
    <location>
        <begin position="40"/>
        <end position="57"/>
    </location>
</feature>
<evidence type="ECO:0000256" key="1">
    <source>
        <dbReference type="SAM" id="MobiDB-lite"/>
    </source>
</evidence>
<evidence type="ECO:0000313" key="3">
    <source>
        <dbReference type="Proteomes" id="UP000820818"/>
    </source>
</evidence>